<accession>A0A2S9IBY9</accession>
<proteinExistence type="predicted"/>
<gene>
    <name evidence="2" type="ORF">CQW29_12780</name>
</gene>
<evidence type="ECO:0000313" key="3">
    <source>
        <dbReference type="Proteomes" id="UP000239181"/>
    </source>
</evidence>
<organism evidence="2 3">
    <name type="scientific">Pantoea coffeiphila</name>
    <dbReference type="NCBI Taxonomy" id="1465635"/>
    <lineage>
        <taxon>Bacteria</taxon>
        <taxon>Pseudomonadati</taxon>
        <taxon>Pseudomonadota</taxon>
        <taxon>Gammaproteobacteria</taxon>
        <taxon>Enterobacterales</taxon>
        <taxon>Erwiniaceae</taxon>
        <taxon>Pantoea</taxon>
    </lineage>
</organism>
<dbReference type="InterPro" id="IPR058979">
    <property type="entry name" value="LysC-like"/>
</dbReference>
<dbReference type="Pfam" id="PF23793">
    <property type="entry name" value="LysC"/>
    <property type="match status" value="1"/>
</dbReference>
<name>A0A2S9IBY9_9GAMM</name>
<feature type="region of interest" description="Disordered" evidence="1">
    <location>
        <begin position="67"/>
        <end position="90"/>
    </location>
</feature>
<dbReference type="Proteomes" id="UP000239181">
    <property type="component" value="Unassembled WGS sequence"/>
</dbReference>
<protein>
    <recommendedName>
        <fullName evidence="4">Holin</fullName>
    </recommendedName>
</protein>
<comment type="caution">
    <text evidence="2">The sequence shown here is derived from an EMBL/GenBank/DDBJ whole genome shotgun (WGS) entry which is preliminary data.</text>
</comment>
<evidence type="ECO:0000256" key="1">
    <source>
        <dbReference type="SAM" id="MobiDB-lite"/>
    </source>
</evidence>
<dbReference type="AlphaFoldDB" id="A0A2S9IBY9"/>
<dbReference type="NCBIfam" id="NF038368">
    <property type="entry name" value="P2_Rz1"/>
    <property type="match status" value="1"/>
</dbReference>
<evidence type="ECO:0000313" key="2">
    <source>
        <dbReference type="EMBL" id="PRD15321.1"/>
    </source>
</evidence>
<reference evidence="2 3" key="1">
    <citation type="submission" date="2017-10" db="EMBL/GenBank/DDBJ databases">
        <title>Draft genome of two endophytic bacteria isolated from 'guarana' Paullinia cupana (Mart.) Ducke.</title>
        <authorList>
            <person name="Siqueira K.A."/>
            <person name="Liotti R.G."/>
            <person name="Mendes T.A."/>
            <person name="Soares M.A."/>
        </authorList>
    </citation>
    <scope>NUCLEOTIDE SEQUENCE [LARGE SCALE GENOMIC DNA]</scope>
    <source>
        <strain evidence="2 3">342</strain>
    </source>
</reference>
<keyword evidence="3" id="KW-1185">Reference proteome</keyword>
<dbReference type="InterPro" id="IPR047737">
    <property type="entry name" value="LysC"/>
</dbReference>
<sequence>MLSGCTPDRHSATPEIIWIGCPRVVSCPMPGNDLKTAGDLASDNRQLEAALASCGLQVETIKECQEKHDAETETAARGAVPQRATAPAKP</sequence>
<dbReference type="EMBL" id="PDET01000007">
    <property type="protein sequence ID" value="PRD15321.1"/>
    <property type="molecule type" value="Genomic_DNA"/>
</dbReference>
<evidence type="ECO:0008006" key="4">
    <source>
        <dbReference type="Google" id="ProtNLM"/>
    </source>
</evidence>